<evidence type="ECO:0000256" key="2">
    <source>
        <dbReference type="ARBA" id="ARBA00023015"/>
    </source>
</evidence>
<dbReference type="Proteomes" id="UP000289738">
    <property type="component" value="Chromosome A02"/>
</dbReference>
<keyword evidence="3" id="KW-0238">DNA-binding</keyword>
<keyword evidence="2" id="KW-0805">Transcription regulation</keyword>
<keyword evidence="9" id="KW-1185">Reference proteome</keyword>
<evidence type="ECO:0000256" key="1">
    <source>
        <dbReference type="ARBA" id="ARBA00004123"/>
    </source>
</evidence>
<dbReference type="InterPro" id="IPR016177">
    <property type="entry name" value="DNA-bd_dom_sf"/>
</dbReference>
<dbReference type="CDD" id="cd00018">
    <property type="entry name" value="AP2"/>
    <property type="match status" value="1"/>
</dbReference>
<sequence length="511" mass="56230">MCLHAMDQLPQPERHRSDKYTSTALAVTPTRLSTKRILQKDGPTPARTMRYRGVRRRPWGRYAAEIRDPQSKERRWLGTYDTAEEAARAYDTAARVLRGPHARTNFVYYTFPPQPFSISVTNKNNHKDILNRSSHLLGSQFSFSIHPNQLFNCRNRHLGGFWPDPFSSYSAPSSFSTFQQQRNQQLNSTNMLLPGDFIAPSVSPSFSQHLSNPKGSLVNSSHGVHVNPSPSSSFSHHSSYPRGSINSSHGGNANPSLSSSLRQPLSYPKGNLVNSSHGGSANPSVSSSSFSHHLSYPKGSLVNSSHGVNANNLSLSSSLSYPKGNLVNSSHGSNAPNYTAPFSSSCLTNTNSLGCGSEYSQEFFHHSDSSSELLEDIVSGFLKSPKPTKSECLLLGAPTSPSQDSSHLKAESFPPLSAVSTGQMMKKDEDFNVPLYQDGFHMQQLGVFNFNGSSNAAVPSGMPLTQEKKIDNNNHNSINNNNNSSSNHLEEWPIMEDIFNQYPDFLNDFLN</sequence>
<dbReference type="STRING" id="3818.A0A445EIF5"/>
<dbReference type="PANTHER" id="PTHR31194:SF140">
    <property type="entry name" value="ETHYLENE-RESPONSIVE TRANSCRIPTION FACTOR CRF2"/>
    <property type="match status" value="1"/>
</dbReference>
<dbReference type="PROSITE" id="PS51032">
    <property type="entry name" value="AP2_ERF"/>
    <property type="match status" value="1"/>
</dbReference>
<gene>
    <name evidence="8" type="ORF">Ahy_A02g009898</name>
</gene>
<dbReference type="FunFam" id="3.30.730.10:FF:000001">
    <property type="entry name" value="Ethylene-responsive transcription factor 2"/>
    <property type="match status" value="1"/>
</dbReference>
<evidence type="ECO:0000256" key="5">
    <source>
        <dbReference type="ARBA" id="ARBA00023242"/>
    </source>
</evidence>
<feature type="compositionally biased region" description="Low complexity" evidence="6">
    <location>
        <begin position="255"/>
        <end position="268"/>
    </location>
</feature>
<evidence type="ECO:0000256" key="6">
    <source>
        <dbReference type="SAM" id="MobiDB-lite"/>
    </source>
</evidence>
<dbReference type="GO" id="GO:0003700">
    <property type="term" value="F:DNA-binding transcription factor activity"/>
    <property type="evidence" value="ECO:0007669"/>
    <property type="project" value="InterPro"/>
</dbReference>
<dbReference type="PANTHER" id="PTHR31194">
    <property type="entry name" value="SHN SHINE , DNA BINDING / TRANSCRIPTION FACTOR"/>
    <property type="match status" value="1"/>
</dbReference>
<reference evidence="8 9" key="1">
    <citation type="submission" date="2019-01" db="EMBL/GenBank/DDBJ databases">
        <title>Sequencing of cultivated peanut Arachis hypogaea provides insights into genome evolution and oil improvement.</title>
        <authorList>
            <person name="Chen X."/>
        </authorList>
    </citation>
    <scope>NUCLEOTIDE SEQUENCE [LARGE SCALE GENOMIC DNA]</scope>
    <source>
        <strain evidence="9">cv. Fuhuasheng</strain>
        <tissue evidence="8">Leaves</tissue>
    </source>
</reference>
<feature type="compositionally biased region" description="Polar residues" evidence="6">
    <location>
        <begin position="204"/>
        <end position="222"/>
    </location>
</feature>
<dbReference type="SUPFAM" id="SSF54171">
    <property type="entry name" value="DNA-binding domain"/>
    <property type="match status" value="1"/>
</dbReference>
<dbReference type="Gene3D" id="3.30.730.10">
    <property type="entry name" value="AP2/ERF domain"/>
    <property type="match status" value="1"/>
</dbReference>
<dbReference type="InterPro" id="IPR050913">
    <property type="entry name" value="AP2/ERF_ERF"/>
</dbReference>
<dbReference type="GO" id="GO:0005634">
    <property type="term" value="C:nucleus"/>
    <property type="evidence" value="ECO:0007669"/>
    <property type="project" value="UniProtKB-SubCell"/>
</dbReference>
<dbReference type="EMBL" id="SDMP01000002">
    <property type="protein sequence ID" value="RYR75230.1"/>
    <property type="molecule type" value="Genomic_DNA"/>
</dbReference>
<feature type="compositionally biased region" description="Low complexity" evidence="6">
    <location>
        <begin position="275"/>
        <end position="289"/>
    </location>
</feature>
<feature type="compositionally biased region" description="Low complexity" evidence="6">
    <location>
        <begin position="228"/>
        <end position="238"/>
    </location>
</feature>
<dbReference type="SMART" id="SM00380">
    <property type="entry name" value="AP2"/>
    <property type="match status" value="1"/>
</dbReference>
<organism evidence="8 9">
    <name type="scientific">Arachis hypogaea</name>
    <name type="common">Peanut</name>
    <dbReference type="NCBI Taxonomy" id="3818"/>
    <lineage>
        <taxon>Eukaryota</taxon>
        <taxon>Viridiplantae</taxon>
        <taxon>Streptophyta</taxon>
        <taxon>Embryophyta</taxon>
        <taxon>Tracheophyta</taxon>
        <taxon>Spermatophyta</taxon>
        <taxon>Magnoliopsida</taxon>
        <taxon>eudicotyledons</taxon>
        <taxon>Gunneridae</taxon>
        <taxon>Pentapetalae</taxon>
        <taxon>rosids</taxon>
        <taxon>fabids</taxon>
        <taxon>Fabales</taxon>
        <taxon>Fabaceae</taxon>
        <taxon>Papilionoideae</taxon>
        <taxon>50 kb inversion clade</taxon>
        <taxon>dalbergioids sensu lato</taxon>
        <taxon>Dalbergieae</taxon>
        <taxon>Pterocarpus clade</taxon>
        <taxon>Arachis</taxon>
    </lineage>
</organism>
<feature type="domain" description="AP2/ERF" evidence="7">
    <location>
        <begin position="50"/>
        <end position="107"/>
    </location>
</feature>
<accession>A0A445EIF5</accession>
<keyword evidence="4" id="KW-0804">Transcription</keyword>
<feature type="region of interest" description="Disordered" evidence="6">
    <location>
        <begin position="204"/>
        <end position="289"/>
    </location>
</feature>
<evidence type="ECO:0000313" key="8">
    <source>
        <dbReference type="EMBL" id="RYR75230.1"/>
    </source>
</evidence>
<proteinExistence type="predicted"/>
<dbReference type="PRINTS" id="PR00367">
    <property type="entry name" value="ETHRSPELEMNT"/>
</dbReference>
<keyword evidence="5" id="KW-0539">Nucleus</keyword>
<evidence type="ECO:0000313" key="9">
    <source>
        <dbReference type="Proteomes" id="UP000289738"/>
    </source>
</evidence>
<evidence type="ECO:0000256" key="4">
    <source>
        <dbReference type="ARBA" id="ARBA00023163"/>
    </source>
</evidence>
<protein>
    <recommendedName>
        <fullName evidence="7">AP2/ERF domain-containing protein</fullName>
    </recommendedName>
</protein>
<evidence type="ECO:0000259" key="7">
    <source>
        <dbReference type="PROSITE" id="PS51032"/>
    </source>
</evidence>
<dbReference type="InterPro" id="IPR036955">
    <property type="entry name" value="AP2/ERF_dom_sf"/>
</dbReference>
<dbReference type="GO" id="GO:0003677">
    <property type="term" value="F:DNA binding"/>
    <property type="evidence" value="ECO:0007669"/>
    <property type="project" value="UniProtKB-KW"/>
</dbReference>
<comment type="subcellular location">
    <subcellularLocation>
        <location evidence="1">Nucleus</location>
    </subcellularLocation>
</comment>
<feature type="compositionally biased region" description="Polar residues" evidence="6">
    <location>
        <begin position="244"/>
        <end position="254"/>
    </location>
</feature>
<dbReference type="AlphaFoldDB" id="A0A445EIF5"/>
<name>A0A445EIF5_ARAHY</name>
<dbReference type="InterPro" id="IPR001471">
    <property type="entry name" value="AP2/ERF_dom"/>
</dbReference>
<dbReference type="Pfam" id="PF00847">
    <property type="entry name" value="AP2"/>
    <property type="match status" value="1"/>
</dbReference>
<evidence type="ECO:0000256" key="3">
    <source>
        <dbReference type="ARBA" id="ARBA00023125"/>
    </source>
</evidence>
<comment type="caution">
    <text evidence="8">The sequence shown here is derived from an EMBL/GenBank/DDBJ whole genome shotgun (WGS) entry which is preliminary data.</text>
</comment>